<dbReference type="Gene3D" id="3.30.70.120">
    <property type="match status" value="1"/>
</dbReference>
<comment type="similarity">
    <text evidence="1">Belongs to the CutA family.</text>
</comment>
<dbReference type="GO" id="GO:0005507">
    <property type="term" value="F:copper ion binding"/>
    <property type="evidence" value="ECO:0007669"/>
    <property type="project" value="TreeGrafter"/>
</dbReference>
<dbReference type="STRING" id="223786.SAMN05216234_11645"/>
<dbReference type="EMBL" id="FOXB01000016">
    <property type="protein sequence ID" value="SFP36267.1"/>
    <property type="molecule type" value="Genomic_DNA"/>
</dbReference>
<dbReference type="GO" id="GO:0010038">
    <property type="term" value="P:response to metal ion"/>
    <property type="evidence" value="ECO:0007669"/>
    <property type="project" value="InterPro"/>
</dbReference>
<dbReference type="Pfam" id="PF03091">
    <property type="entry name" value="CutA1"/>
    <property type="match status" value="1"/>
</dbReference>
<protein>
    <submittedName>
        <fullName evidence="2">Divalent cation tolerance protein</fullName>
    </submittedName>
</protein>
<keyword evidence="3" id="KW-1185">Reference proteome</keyword>
<dbReference type="Proteomes" id="UP000199227">
    <property type="component" value="Unassembled WGS sequence"/>
</dbReference>
<dbReference type="OrthoDB" id="5329726at2"/>
<dbReference type="InterPro" id="IPR004323">
    <property type="entry name" value="Ion_tolerance_CutA"/>
</dbReference>
<proteinExistence type="inferred from homology"/>
<dbReference type="AlphaFoldDB" id="A0A1I5PQW9"/>
<accession>A0A1I5PQW9</accession>
<dbReference type="RefSeq" id="WP_092912341.1">
    <property type="nucleotide sequence ID" value="NZ_CP136592.1"/>
</dbReference>
<name>A0A1I5PQW9_9BACT</name>
<dbReference type="PANTHER" id="PTHR23419">
    <property type="entry name" value="DIVALENT CATION TOLERANCE CUTA-RELATED"/>
    <property type="match status" value="1"/>
</dbReference>
<dbReference type="InterPro" id="IPR011322">
    <property type="entry name" value="N-reg_PII-like_a/b"/>
</dbReference>
<reference evidence="2 3" key="1">
    <citation type="submission" date="2016-10" db="EMBL/GenBank/DDBJ databases">
        <authorList>
            <person name="de Groot N.N."/>
        </authorList>
    </citation>
    <scope>NUCLEOTIDE SEQUENCE [LARGE SCALE GENOMIC DNA]</scope>
    <source>
        <strain evidence="2 3">EP1-55-1</strain>
    </source>
</reference>
<evidence type="ECO:0000256" key="1">
    <source>
        <dbReference type="ARBA" id="ARBA00010169"/>
    </source>
</evidence>
<gene>
    <name evidence="2" type="ORF">SAMN05216234_11645</name>
</gene>
<dbReference type="SUPFAM" id="SSF54913">
    <property type="entry name" value="GlnB-like"/>
    <property type="match status" value="1"/>
</dbReference>
<sequence>MSKYRLVIVTASKLDEPERIAYKIVEKSLAACVNIVPKIRSIYKWKGKVQHSRESLMIIKTVDSKVKKLKKEIKKLHSYEVPEILVLKIDDGDDNYLDWIDSVVK</sequence>
<evidence type="ECO:0000313" key="3">
    <source>
        <dbReference type="Proteomes" id="UP000199227"/>
    </source>
</evidence>
<dbReference type="InterPro" id="IPR015867">
    <property type="entry name" value="N-reg_PII/ATP_PRibTrfase_C"/>
</dbReference>
<organism evidence="2 3">
    <name type="scientific">Hydrogenimonas thermophila</name>
    <dbReference type="NCBI Taxonomy" id="223786"/>
    <lineage>
        <taxon>Bacteria</taxon>
        <taxon>Pseudomonadati</taxon>
        <taxon>Campylobacterota</taxon>
        <taxon>Epsilonproteobacteria</taxon>
        <taxon>Campylobacterales</taxon>
        <taxon>Hydrogenimonadaceae</taxon>
        <taxon>Hydrogenimonas</taxon>
    </lineage>
</organism>
<evidence type="ECO:0000313" key="2">
    <source>
        <dbReference type="EMBL" id="SFP36267.1"/>
    </source>
</evidence>
<dbReference type="PANTHER" id="PTHR23419:SF8">
    <property type="entry name" value="FI09726P"/>
    <property type="match status" value="1"/>
</dbReference>